<dbReference type="InterPro" id="IPR023088">
    <property type="entry name" value="PDEase"/>
</dbReference>
<dbReference type="PROSITE" id="PS51845">
    <property type="entry name" value="PDEASE_I_2"/>
    <property type="match status" value="1"/>
</dbReference>
<dbReference type="AlphaFoldDB" id="A0A0G4FIS0"/>
<feature type="compositionally biased region" description="Polar residues" evidence="4">
    <location>
        <begin position="693"/>
        <end position="703"/>
    </location>
</feature>
<feature type="region of interest" description="Disordered" evidence="4">
    <location>
        <begin position="687"/>
        <end position="713"/>
    </location>
</feature>
<evidence type="ECO:0000256" key="5">
    <source>
        <dbReference type="SAM" id="Phobius"/>
    </source>
</evidence>
<keyword evidence="5" id="KW-0472">Membrane</keyword>
<feature type="region of interest" description="Disordered" evidence="4">
    <location>
        <begin position="821"/>
        <end position="862"/>
    </location>
</feature>
<feature type="region of interest" description="Disordered" evidence="4">
    <location>
        <begin position="274"/>
        <end position="295"/>
    </location>
</feature>
<protein>
    <recommendedName>
        <fullName evidence="6">PDEase domain-containing protein</fullName>
    </recommendedName>
</protein>
<keyword evidence="5" id="KW-1133">Transmembrane helix</keyword>
<feature type="compositionally biased region" description="Low complexity" evidence="4">
    <location>
        <begin position="406"/>
        <end position="416"/>
    </location>
</feature>
<evidence type="ECO:0000256" key="3">
    <source>
        <dbReference type="PIRSR" id="PIRSR623088-3"/>
    </source>
</evidence>
<dbReference type="Gene3D" id="1.10.1300.10">
    <property type="entry name" value="3'5'-cyclic nucleotide phosphodiesterase, catalytic domain"/>
    <property type="match status" value="2"/>
</dbReference>
<keyword evidence="2" id="KW-0378">Hydrolase</keyword>
<dbReference type="PRINTS" id="PR00387">
    <property type="entry name" value="PDIESTERASE1"/>
</dbReference>
<evidence type="ECO:0000259" key="6">
    <source>
        <dbReference type="PROSITE" id="PS51845"/>
    </source>
</evidence>
<reference evidence="7" key="1">
    <citation type="submission" date="2014-11" db="EMBL/GenBank/DDBJ databases">
        <authorList>
            <person name="Otto D Thomas"/>
            <person name="Naeem Raeece"/>
        </authorList>
    </citation>
    <scope>NUCLEOTIDE SEQUENCE</scope>
</reference>
<accession>A0A0G4FIS0</accession>
<proteinExistence type="predicted"/>
<dbReference type="SUPFAM" id="SSF109604">
    <property type="entry name" value="HD-domain/PDEase-like"/>
    <property type="match status" value="1"/>
</dbReference>
<dbReference type="Pfam" id="PF00233">
    <property type="entry name" value="PDEase_I"/>
    <property type="match status" value="1"/>
</dbReference>
<dbReference type="InterPro" id="IPR002073">
    <property type="entry name" value="PDEase_catalytic_dom"/>
</dbReference>
<feature type="binding site" evidence="3">
    <location>
        <position position="609"/>
    </location>
    <ligand>
        <name>Zn(2+)</name>
        <dbReference type="ChEBI" id="CHEBI:29105"/>
        <label>1</label>
    </ligand>
</feature>
<feature type="transmembrane region" description="Helical" evidence="5">
    <location>
        <begin position="72"/>
        <end position="92"/>
    </location>
</feature>
<dbReference type="GO" id="GO:0004114">
    <property type="term" value="F:3',5'-cyclic-nucleotide phosphodiesterase activity"/>
    <property type="evidence" value="ECO:0007669"/>
    <property type="project" value="InterPro"/>
</dbReference>
<evidence type="ECO:0000256" key="1">
    <source>
        <dbReference type="ARBA" id="ARBA00022723"/>
    </source>
</evidence>
<feature type="region of interest" description="Disordered" evidence="4">
    <location>
        <begin position="454"/>
        <end position="474"/>
    </location>
</feature>
<keyword evidence="1 3" id="KW-0479">Metal-binding</keyword>
<organism evidence="7">
    <name type="scientific">Chromera velia CCMP2878</name>
    <dbReference type="NCBI Taxonomy" id="1169474"/>
    <lineage>
        <taxon>Eukaryota</taxon>
        <taxon>Sar</taxon>
        <taxon>Alveolata</taxon>
        <taxon>Colpodellida</taxon>
        <taxon>Chromeraceae</taxon>
        <taxon>Chromera</taxon>
    </lineage>
</organism>
<feature type="transmembrane region" description="Helical" evidence="5">
    <location>
        <begin position="191"/>
        <end position="213"/>
    </location>
</feature>
<keyword evidence="5" id="KW-0812">Transmembrane</keyword>
<evidence type="ECO:0000256" key="4">
    <source>
        <dbReference type="SAM" id="MobiDB-lite"/>
    </source>
</evidence>
<dbReference type="EMBL" id="CDMZ01000407">
    <property type="protein sequence ID" value="CEM13630.1"/>
    <property type="molecule type" value="Genomic_DNA"/>
</dbReference>
<feature type="compositionally biased region" description="Basic and acidic residues" evidence="4">
    <location>
        <begin position="821"/>
        <end position="843"/>
    </location>
</feature>
<gene>
    <name evidence="7" type="ORF">Cvel_3378</name>
</gene>
<dbReference type="GO" id="GO:0007165">
    <property type="term" value="P:signal transduction"/>
    <property type="evidence" value="ECO:0007669"/>
    <property type="project" value="InterPro"/>
</dbReference>
<feature type="transmembrane region" description="Helical" evidence="5">
    <location>
        <begin position="98"/>
        <end position="118"/>
    </location>
</feature>
<sequence length="862" mass="94858">MIEGTEHLFHKWTGFFLDPNLEEHFLLFRQNNRRPILFLYMLVLFIAYVIDIPRNILTGHPDNRAIAIFRNFAFLAICVFFLVACCWFPFPFKYFEKAVGVGIVLWTLVTTWMSDNFIEILLGRIYFNESFLAQVLLTNTLVFVVMMGLFAAAVVIMPLRRPTLVVTLAVSYFLGVCHPISLATYSDDSRLNIFCVSAVLGAGIVLCSVVVSLTNEETAPGAPPLNPAVLAVMTRRLIKELNEATTLASNAEHLLDINLPLALRQMSVMAADEAVRDRDGDGKAPGGKGGKSGRESMAVHRGSLFSVVSSGEGAESDSDEKMMQFLSANFVRQRQQEGVVRPRREVVSSPSEGAGGEVCGKAGRLIRQAATRAEIDAAVDVILKPFEAHLPMSLSAERKCREFSRNLPPSLSSSSNDGTAKGERPSADLPGMEWGLDLTVLEGQEIVLQYDQTKGLAGQSPESPARLEDPHKNPPEDLHVGGALPLVGLSLLRPFILDPLGQTGLYRVLNFLLMVGRSSDLAMNYNDKSVLENFHASKTFHIMRKPGCNILVCHFEFVTAMKLRRKDPDFALSLCGETGGGSPSSSEKKVEVMEQDVWMVTMACLKAADLGHSTKPWAVHFARSLAVTEEFFQQGDQEKALALPISPLCGREGSSAAGLCKSQIGFLNFVCRELYVELSQVERLSKAPRAVSASESPQENSAEQVEREAQTETADVGGTVLSVCLANLDRNVENWKLPETALQVPSELFEPPPAEAVVIQEQPVSPWQGKIRTTRRQEASEQPRQLLSLCASPRQPPSSSMTKETKEKSFLLLAEEEKKATQLDGRARGETVTERFRIPRGDDEMPPSCSREASLSDRDLEA</sequence>
<dbReference type="PANTHER" id="PTHR11347">
    <property type="entry name" value="CYCLIC NUCLEOTIDE PHOSPHODIESTERASE"/>
    <property type="match status" value="1"/>
</dbReference>
<dbReference type="InterPro" id="IPR036971">
    <property type="entry name" value="PDEase_catalytic_dom_sf"/>
</dbReference>
<feature type="transmembrane region" description="Helical" evidence="5">
    <location>
        <begin position="35"/>
        <end position="52"/>
    </location>
</feature>
<feature type="compositionally biased region" description="Basic and acidic residues" evidence="4">
    <location>
        <begin position="465"/>
        <end position="474"/>
    </location>
</feature>
<dbReference type="GO" id="GO:0046872">
    <property type="term" value="F:metal ion binding"/>
    <property type="evidence" value="ECO:0007669"/>
    <property type="project" value="UniProtKB-KW"/>
</dbReference>
<feature type="transmembrane region" description="Helical" evidence="5">
    <location>
        <begin position="163"/>
        <end position="184"/>
    </location>
</feature>
<evidence type="ECO:0000256" key="2">
    <source>
        <dbReference type="ARBA" id="ARBA00022801"/>
    </source>
</evidence>
<feature type="domain" description="PDEase" evidence="6">
    <location>
        <begin position="510"/>
        <end position="708"/>
    </location>
</feature>
<feature type="region of interest" description="Disordered" evidence="4">
    <location>
        <begin position="405"/>
        <end position="429"/>
    </location>
</feature>
<dbReference type="VEuPathDB" id="CryptoDB:Cvel_3378"/>
<feature type="transmembrane region" description="Helical" evidence="5">
    <location>
        <begin position="130"/>
        <end position="157"/>
    </location>
</feature>
<dbReference type="PhylomeDB" id="A0A0G4FIS0"/>
<evidence type="ECO:0000313" key="7">
    <source>
        <dbReference type="EMBL" id="CEM13630.1"/>
    </source>
</evidence>
<name>A0A0G4FIS0_9ALVE</name>